<gene>
    <name evidence="5" type="ORF">OQ287_14330</name>
</gene>
<dbReference type="Gene3D" id="1.20.120.530">
    <property type="entry name" value="GntR ligand-binding domain-like"/>
    <property type="match status" value="1"/>
</dbReference>
<keyword evidence="6" id="KW-1185">Reference proteome</keyword>
<dbReference type="PROSITE" id="PS50949">
    <property type="entry name" value="HTH_GNTR"/>
    <property type="match status" value="1"/>
</dbReference>
<keyword evidence="3" id="KW-0804">Transcription</keyword>
<dbReference type="InterPro" id="IPR011711">
    <property type="entry name" value="GntR_C"/>
</dbReference>
<evidence type="ECO:0000313" key="6">
    <source>
        <dbReference type="Proteomes" id="UP001165678"/>
    </source>
</evidence>
<sequence length="239" mass="26492">MRQSLTALLTLRSWILDGTLPAGERLWEATLAARLNVSRTPLREALVHLEHEGLVEGADRGGYAVRGFSPAYIRQTIEIRGTLEGLAARQVAEAMPSAQQLEPLHQIVEHIDEIVTQPHLGEDALSRYMELNSEFHRRLLALADNTALSEALTRIAHLPFASPDAFVMGYAHSAPAHRLLFIANDQHRCMVDALSRGDGARAEQIAREHAHIARRNLDNALEHPASLEAMRGSTLIRHP</sequence>
<dbReference type="Pfam" id="PF07729">
    <property type="entry name" value="FCD"/>
    <property type="match status" value="1"/>
</dbReference>
<dbReference type="PANTHER" id="PTHR43537:SF49">
    <property type="entry name" value="TRANSCRIPTIONAL REGULATORY PROTEIN"/>
    <property type="match status" value="1"/>
</dbReference>
<dbReference type="Pfam" id="PF00392">
    <property type="entry name" value="GntR"/>
    <property type="match status" value="1"/>
</dbReference>
<name>A0AA41ZQD9_9GAMM</name>
<dbReference type="InterPro" id="IPR000524">
    <property type="entry name" value="Tscrpt_reg_HTH_GntR"/>
</dbReference>
<dbReference type="PANTHER" id="PTHR43537">
    <property type="entry name" value="TRANSCRIPTIONAL REGULATOR, GNTR FAMILY"/>
    <property type="match status" value="1"/>
</dbReference>
<dbReference type="SUPFAM" id="SSF46785">
    <property type="entry name" value="Winged helix' DNA-binding domain"/>
    <property type="match status" value="1"/>
</dbReference>
<dbReference type="Proteomes" id="UP001165678">
    <property type="component" value="Unassembled WGS sequence"/>
</dbReference>
<protein>
    <submittedName>
        <fullName evidence="5">GntR family transcriptional regulator</fullName>
    </submittedName>
</protein>
<dbReference type="InterPro" id="IPR036390">
    <property type="entry name" value="WH_DNA-bd_sf"/>
</dbReference>
<reference evidence="5" key="1">
    <citation type="submission" date="2022-11" db="EMBL/GenBank/DDBJ databases">
        <title>Larsenimonas rhizosphaerae sp. nov., isolated from a tidal mudflat.</title>
        <authorList>
            <person name="Lee S.D."/>
            <person name="Kim I.S."/>
        </authorList>
    </citation>
    <scope>NUCLEOTIDE SEQUENCE</scope>
    <source>
        <strain evidence="5">GH2-1</strain>
    </source>
</reference>
<dbReference type="SUPFAM" id="SSF48008">
    <property type="entry name" value="GntR ligand-binding domain-like"/>
    <property type="match status" value="1"/>
</dbReference>
<dbReference type="SMART" id="SM00345">
    <property type="entry name" value="HTH_GNTR"/>
    <property type="match status" value="1"/>
</dbReference>
<dbReference type="InterPro" id="IPR036388">
    <property type="entry name" value="WH-like_DNA-bd_sf"/>
</dbReference>
<dbReference type="GO" id="GO:0003700">
    <property type="term" value="F:DNA-binding transcription factor activity"/>
    <property type="evidence" value="ECO:0007669"/>
    <property type="project" value="InterPro"/>
</dbReference>
<proteinExistence type="predicted"/>
<dbReference type="InterPro" id="IPR008920">
    <property type="entry name" value="TF_FadR/GntR_C"/>
</dbReference>
<dbReference type="Gene3D" id="1.10.10.10">
    <property type="entry name" value="Winged helix-like DNA-binding domain superfamily/Winged helix DNA-binding domain"/>
    <property type="match status" value="1"/>
</dbReference>
<keyword evidence="2" id="KW-0238">DNA-binding</keyword>
<evidence type="ECO:0000313" key="5">
    <source>
        <dbReference type="EMBL" id="MCX2525420.1"/>
    </source>
</evidence>
<organism evidence="5 6">
    <name type="scientific">Larsenimonas rhizosphaerae</name>
    <dbReference type="NCBI Taxonomy" id="2944682"/>
    <lineage>
        <taxon>Bacteria</taxon>
        <taxon>Pseudomonadati</taxon>
        <taxon>Pseudomonadota</taxon>
        <taxon>Gammaproteobacteria</taxon>
        <taxon>Oceanospirillales</taxon>
        <taxon>Halomonadaceae</taxon>
        <taxon>Larsenimonas</taxon>
    </lineage>
</organism>
<accession>A0AA41ZQD9</accession>
<dbReference type="GO" id="GO:0003677">
    <property type="term" value="F:DNA binding"/>
    <property type="evidence" value="ECO:0007669"/>
    <property type="project" value="UniProtKB-KW"/>
</dbReference>
<evidence type="ECO:0000259" key="4">
    <source>
        <dbReference type="PROSITE" id="PS50949"/>
    </source>
</evidence>
<keyword evidence="1" id="KW-0805">Transcription regulation</keyword>
<dbReference type="CDD" id="cd07377">
    <property type="entry name" value="WHTH_GntR"/>
    <property type="match status" value="1"/>
</dbReference>
<dbReference type="RefSeq" id="WP_265896889.1">
    <property type="nucleotide sequence ID" value="NZ_JAPIVE010000004.1"/>
</dbReference>
<feature type="domain" description="HTH gntR-type" evidence="4">
    <location>
        <begin position="1"/>
        <end position="68"/>
    </location>
</feature>
<evidence type="ECO:0000256" key="2">
    <source>
        <dbReference type="ARBA" id="ARBA00023125"/>
    </source>
</evidence>
<evidence type="ECO:0000256" key="3">
    <source>
        <dbReference type="ARBA" id="ARBA00023163"/>
    </source>
</evidence>
<evidence type="ECO:0000256" key="1">
    <source>
        <dbReference type="ARBA" id="ARBA00023015"/>
    </source>
</evidence>
<comment type="caution">
    <text evidence="5">The sequence shown here is derived from an EMBL/GenBank/DDBJ whole genome shotgun (WGS) entry which is preliminary data.</text>
</comment>
<dbReference type="AlphaFoldDB" id="A0AA41ZQD9"/>
<dbReference type="EMBL" id="JAPIVE010000004">
    <property type="protein sequence ID" value="MCX2525420.1"/>
    <property type="molecule type" value="Genomic_DNA"/>
</dbReference>
<dbReference type="SMART" id="SM00895">
    <property type="entry name" value="FCD"/>
    <property type="match status" value="1"/>
</dbReference>